<dbReference type="GO" id="GO:0003676">
    <property type="term" value="F:nucleic acid binding"/>
    <property type="evidence" value="ECO:0007669"/>
    <property type="project" value="InterPro"/>
</dbReference>
<dbReference type="AlphaFoldDB" id="A0A1Z4VRF0"/>
<sequence length="174" mass="19889">MSLPCFLDFEASSLNPGSYPIQVAWSLPDSRIECWLISPAGIEEWDDWDSNAQAIHLIPRDQLYTHGRPPHEVAARMNAQLGGRILYADSGLDRMWCQTLFEVAELSPVFAIGDYWRLIHGLMPASVTRRLGWDVQWREAAWQRVAGRRHDAGNDVRQMIELYRMALTRHGGSQ</sequence>
<keyword evidence="2" id="KW-1185">Reference proteome</keyword>
<gene>
    <name evidence="1" type="ORF">FOKN1_1386</name>
</gene>
<name>A0A1Z4VRF0_9GAMM</name>
<dbReference type="Gene3D" id="3.30.420.10">
    <property type="entry name" value="Ribonuclease H-like superfamily/Ribonuclease H"/>
    <property type="match status" value="1"/>
</dbReference>
<reference evidence="1 2" key="1">
    <citation type="submission" date="2017-05" db="EMBL/GenBank/DDBJ databases">
        <title>Thiocyanate degradation by Thiohalobacter thiocyanaticus FOKN1.</title>
        <authorList>
            <person name="Oshiki M."/>
            <person name="Fukushima T."/>
            <person name="Kawano S."/>
            <person name="Nakagawa J."/>
        </authorList>
    </citation>
    <scope>NUCLEOTIDE SEQUENCE [LARGE SCALE GENOMIC DNA]</scope>
    <source>
        <strain evidence="1 2">FOKN1</strain>
    </source>
</reference>
<dbReference type="Proteomes" id="UP000218765">
    <property type="component" value="Chromosome"/>
</dbReference>
<dbReference type="OrthoDB" id="5705783at2"/>
<evidence type="ECO:0000313" key="2">
    <source>
        <dbReference type="Proteomes" id="UP000218765"/>
    </source>
</evidence>
<evidence type="ECO:0008006" key="3">
    <source>
        <dbReference type="Google" id="ProtNLM"/>
    </source>
</evidence>
<proteinExistence type="predicted"/>
<evidence type="ECO:0000313" key="1">
    <source>
        <dbReference type="EMBL" id="BAZ93784.1"/>
    </source>
</evidence>
<organism evidence="1 2">
    <name type="scientific">Thiohalobacter thiocyanaticus</name>
    <dbReference type="NCBI Taxonomy" id="585455"/>
    <lineage>
        <taxon>Bacteria</taxon>
        <taxon>Pseudomonadati</taxon>
        <taxon>Pseudomonadota</taxon>
        <taxon>Gammaproteobacteria</taxon>
        <taxon>Thiohalobacterales</taxon>
        <taxon>Thiohalobacteraceae</taxon>
        <taxon>Thiohalobacter</taxon>
    </lineage>
</organism>
<dbReference type="InterPro" id="IPR036397">
    <property type="entry name" value="RNaseH_sf"/>
</dbReference>
<dbReference type="RefSeq" id="WP_096365945.1">
    <property type="nucleotide sequence ID" value="NZ_AP018052.1"/>
</dbReference>
<protein>
    <recommendedName>
        <fullName evidence="3">Exonuclease domain-containing protein</fullName>
    </recommendedName>
</protein>
<accession>A0A1Z4VRF0</accession>
<dbReference type="EMBL" id="AP018052">
    <property type="protein sequence ID" value="BAZ93784.1"/>
    <property type="molecule type" value="Genomic_DNA"/>
</dbReference>
<dbReference type="SUPFAM" id="SSF53098">
    <property type="entry name" value="Ribonuclease H-like"/>
    <property type="match status" value="1"/>
</dbReference>
<dbReference type="KEGG" id="ttc:FOKN1_1386"/>
<dbReference type="InterPro" id="IPR012337">
    <property type="entry name" value="RNaseH-like_sf"/>
</dbReference>